<organism evidence="2 3">
    <name type="scientific">Streptomyces microflavus</name>
    <name type="common">Streptomyces lipmanii</name>
    <dbReference type="NCBI Taxonomy" id="1919"/>
    <lineage>
        <taxon>Bacteria</taxon>
        <taxon>Bacillati</taxon>
        <taxon>Actinomycetota</taxon>
        <taxon>Actinomycetes</taxon>
        <taxon>Kitasatosporales</taxon>
        <taxon>Streptomycetaceae</taxon>
        <taxon>Streptomyces</taxon>
    </lineage>
</organism>
<dbReference type="PANTHER" id="PTHR45527">
    <property type="entry name" value="NONRIBOSOMAL PEPTIDE SYNTHETASE"/>
    <property type="match status" value="1"/>
</dbReference>
<protein>
    <submittedName>
        <fullName evidence="2">Amino acid adenylation domain-containing protein</fullName>
    </submittedName>
</protein>
<proteinExistence type="predicted"/>
<gene>
    <name evidence="2" type="ORF">G3I39_04805</name>
</gene>
<dbReference type="InterPro" id="IPR000873">
    <property type="entry name" value="AMP-dep_synth/lig_dom"/>
</dbReference>
<dbReference type="GO" id="GO:0009366">
    <property type="term" value="C:enterobactin synthetase complex"/>
    <property type="evidence" value="ECO:0007669"/>
    <property type="project" value="TreeGrafter"/>
</dbReference>
<dbReference type="AlphaFoldDB" id="A0A6N9V5L8"/>
<dbReference type="EMBL" id="JAAGME010000210">
    <property type="protein sequence ID" value="NEB66379.1"/>
    <property type="molecule type" value="Genomic_DNA"/>
</dbReference>
<accession>A0A6N9V5L8</accession>
<evidence type="ECO:0000313" key="2">
    <source>
        <dbReference type="EMBL" id="NEB66379.1"/>
    </source>
</evidence>
<name>A0A6N9V5L8_STRMI</name>
<evidence type="ECO:0000259" key="1">
    <source>
        <dbReference type="Pfam" id="PF00501"/>
    </source>
</evidence>
<dbReference type="Pfam" id="PF00501">
    <property type="entry name" value="AMP-binding"/>
    <property type="match status" value="1"/>
</dbReference>
<comment type="caution">
    <text evidence="2">The sequence shown here is derived from an EMBL/GenBank/DDBJ whole genome shotgun (WGS) entry which is preliminary data.</text>
</comment>
<dbReference type="Gene3D" id="3.40.50.980">
    <property type="match status" value="2"/>
</dbReference>
<dbReference type="SUPFAM" id="SSF56801">
    <property type="entry name" value="Acetyl-CoA synthetase-like"/>
    <property type="match status" value="1"/>
</dbReference>
<feature type="non-terminal residue" evidence="2">
    <location>
        <position position="122"/>
    </location>
</feature>
<dbReference type="GO" id="GO:0047527">
    <property type="term" value="F:2,3-dihydroxybenzoate-serine ligase activity"/>
    <property type="evidence" value="ECO:0007669"/>
    <property type="project" value="TreeGrafter"/>
</dbReference>
<dbReference type="GO" id="GO:0043041">
    <property type="term" value="P:amino acid activation for nonribosomal peptide biosynthetic process"/>
    <property type="evidence" value="ECO:0007669"/>
    <property type="project" value="TreeGrafter"/>
</dbReference>
<feature type="domain" description="AMP-dependent synthetase/ligase" evidence="1">
    <location>
        <begin position="23"/>
        <end position="117"/>
    </location>
</feature>
<dbReference type="GO" id="GO:0005829">
    <property type="term" value="C:cytosol"/>
    <property type="evidence" value="ECO:0007669"/>
    <property type="project" value="TreeGrafter"/>
</dbReference>
<evidence type="ECO:0000313" key="3">
    <source>
        <dbReference type="Proteomes" id="UP000471648"/>
    </source>
</evidence>
<dbReference type="RefSeq" id="WP_164356387.1">
    <property type="nucleotide sequence ID" value="NZ_JAAGME010000210.1"/>
</dbReference>
<reference evidence="2 3" key="1">
    <citation type="submission" date="2020-01" db="EMBL/GenBank/DDBJ databases">
        <title>Insect and environment-associated Actinomycetes.</title>
        <authorList>
            <person name="Currrie C."/>
            <person name="Chevrette M."/>
            <person name="Carlson C."/>
            <person name="Stubbendieck R."/>
            <person name="Wendt-Pienkowski E."/>
        </authorList>
    </citation>
    <scope>NUCLEOTIDE SEQUENCE [LARGE SCALE GENOMIC DNA]</scope>
    <source>
        <strain evidence="2 3">SID14438</strain>
    </source>
</reference>
<dbReference type="GO" id="GO:0031177">
    <property type="term" value="F:phosphopantetheine binding"/>
    <property type="evidence" value="ECO:0007669"/>
    <property type="project" value="TreeGrafter"/>
</dbReference>
<feature type="non-terminal residue" evidence="2">
    <location>
        <position position="1"/>
    </location>
</feature>
<sequence>RAALRPTPGTPAEPFRSVVAMIADQVARTPRAVALSHDGTTLTYAELARRSDQLAHRLLELGAGPERRVGISLPRTPDLVIAALAVLKTGAAYVPLDPEYPAGRLEHMAADSGALLTVDGAL</sequence>
<dbReference type="PANTHER" id="PTHR45527:SF1">
    <property type="entry name" value="FATTY ACID SYNTHASE"/>
    <property type="match status" value="1"/>
</dbReference>
<dbReference type="Proteomes" id="UP000471648">
    <property type="component" value="Unassembled WGS sequence"/>
</dbReference>
<dbReference type="GO" id="GO:0009239">
    <property type="term" value="P:enterobactin biosynthetic process"/>
    <property type="evidence" value="ECO:0007669"/>
    <property type="project" value="TreeGrafter"/>
</dbReference>